<keyword evidence="1" id="KW-0678">Repressor</keyword>
<dbReference type="InterPro" id="IPR001647">
    <property type="entry name" value="HTH_TetR"/>
</dbReference>
<sequence length="206" mass="23410">MRRTKEEAEKTRAAILMAAETLFLEHGVAKTSLEHIARHAGVTRGAVYWHFENKAHLFHEMLNQVRLPIEQITEQLCTGFENNPILALRDLCVDALQDLALNPQKQRIFTILLHRCELTEELQEAMDRHTEFINQFVALCEQYFSQPSISAHLQPGVTPRLAARMLNALIVGLLSDCLRDPSLFDLNQDIKPVFAALFNGLLRQAA</sequence>
<evidence type="ECO:0000313" key="8">
    <source>
        <dbReference type="Proteomes" id="UP000242915"/>
    </source>
</evidence>
<dbReference type="GO" id="GO:0000976">
    <property type="term" value="F:transcription cis-regulatory region binding"/>
    <property type="evidence" value="ECO:0007669"/>
    <property type="project" value="TreeGrafter"/>
</dbReference>
<dbReference type="InterPro" id="IPR023772">
    <property type="entry name" value="DNA-bd_HTH_TetR-type_CS"/>
</dbReference>
<evidence type="ECO:0000259" key="6">
    <source>
        <dbReference type="PROSITE" id="PS50977"/>
    </source>
</evidence>
<dbReference type="InterPro" id="IPR013572">
    <property type="entry name" value="Tscrpt_reg_MAATS_C"/>
</dbReference>
<dbReference type="PROSITE" id="PS01081">
    <property type="entry name" value="HTH_TETR_1"/>
    <property type="match status" value="1"/>
</dbReference>
<protein>
    <submittedName>
        <fullName evidence="7">Transcriptional regulator, TetR family</fullName>
    </submittedName>
</protein>
<keyword evidence="4" id="KW-0804">Transcription</keyword>
<gene>
    <name evidence="7" type="ORF">SAMN05216255_3202</name>
</gene>
<evidence type="ECO:0000256" key="2">
    <source>
        <dbReference type="ARBA" id="ARBA00023015"/>
    </source>
</evidence>
<name>A0A239GYS7_9PSED</name>
<dbReference type="PANTHER" id="PTHR30055:SF240">
    <property type="entry name" value="HTH-TYPE TRANSCRIPTIONAL REGULATOR ACRR"/>
    <property type="match status" value="1"/>
</dbReference>
<evidence type="ECO:0000256" key="1">
    <source>
        <dbReference type="ARBA" id="ARBA00022491"/>
    </source>
</evidence>
<dbReference type="RefSeq" id="WP_010487341.1">
    <property type="nucleotide sequence ID" value="NZ_FZOG01000004.1"/>
</dbReference>
<dbReference type="Proteomes" id="UP000242915">
    <property type="component" value="Unassembled WGS sequence"/>
</dbReference>
<dbReference type="PRINTS" id="PR00455">
    <property type="entry name" value="HTHTETR"/>
</dbReference>
<evidence type="ECO:0000313" key="7">
    <source>
        <dbReference type="EMBL" id="SNS73948.1"/>
    </source>
</evidence>
<keyword evidence="8" id="KW-1185">Reference proteome</keyword>
<feature type="domain" description="HTH tetR-type" evidence="6">
    <location>
        <begin position="9"/>
        <end position="69"/>
    </location>
</feature>
<feature type="DNA-binding region" description="H-T-H motif" evidence="5">
    <location>
        <begin position="32"/>
        <end position="51"/>
    </location>
</feature>
<dbReference type="SUPFAM" id="SSF46689">
    <property type="entry name" value="Homeodomain-like"/>
    <property type="match status" value="1"/>
</dbReference>
<proteinExistence type="predicted"/>
<organism evidence="7 8">
    <name type="scientific">Pseudomonas segetis</name>
    <dbReference type="NCBI Taxonomy" id="298908"/>
    <lineage>
        <taxon>Bacteria</taxon>
        <taxon>Pseudomonadati</taxon>
        <taxon>Pseudomonadota</taxon>
        <taxon>Gammaproteobacteria</taxon>
        <taxon>Pseudomonadales</taxon>
        <taxon>Pseudomonadaceae</taxon>
        <taxon>Pseudomonas</taxon>
    </lineage>
</organism>
<dbReference type="SUPFAM" id="SSF48498">
    <property type="entry name" value="Tetracyclin repressor-like, C-terminal domain"/>
    <property type="match status" value="1"/>
</dbReference>
<dbReference type="InterPro" id="IPR036271">
    <property type="entry name" value="Tet_transcr_reg_TetR-rel_C_sf"/>
</dbReference>
<dbReference type="InterPro" id="IPR050109">
    <property type="entry name" value="HTH-type_TetR-like_transc_reg"/>
</dbReference>
<dbReference type="Pfam" id="PF00440">
    <property type="entry name" value="TetR_N"/>
    <property type="match status" value="1"/>
</dbReference>
<reference evidence="8" key="1">
    <citation type="submission" date="2017-06" db="EMBL/GenBank/DDBJ databases">
        <authorList>
            <person name="Varghese N."/>
            <person name="Submissions S."/>
        </authorList>
    </citation>
    <scope>NUCLEOTIDE SEQUENCE [LARGE SCALE GENOMIC DNA]</scope>
    <source>
        <strain evidence="8">CIP 108523</strain>
    </source>
</reference>
<keyword evidence="2" id="KW-0805">Transcription regulation</keyword>
<evidence type="ECO:0000256" key="3">
    <source>
        <dbReference type="ARBA" id="ARBA00023125"/>
    </source>
</evidence>
<dbReference type="Gene3D" id="1.10.357.10">
    <property type="entry name" value="Tetracycline Repressor, domain 2"/>
    <property type="match status" value="1"/>
</dbReference>
<evidence type="ECO:0000256" key="5">
    <source>
        <dbReference type="PROSITE-ProRule" id="PRU00335"/>
    </source>
</evidence>
<dbReference type="GO" id="GO:0003700">
    <property type="term" value="F:DNA-binding transcription factor activity"/>
    <property type="evidence" value="ECO:0007669"/>
    <property type="project" value="TreeGrafter"/>
</dbReference>
<dbReference type="AlphaFoldDB" id="A0A239GYS7"/>
<dbReference type="Pfam" id="PF08361">
    <property type="entry name" value="TetR_C_2"/>
    <property type="match status" value="1"/>
</dbReference>
<keyword evidence="3 5" id="KW-0238">DNA-binding</keyword>
<dbReference type="EMBL" id="FZOG01000004">
    <property type="protein sequence ID" value="SNS73948.1"/>
    <property type="molecule type" value="Genomic_DNA"/>
</dbReference>
<accession>A0A239GYS7</accession>
<dbReference type="InterPro" id="IPR009057">
    <property type="entry name" value="Homeodomain-like_sf"/>
</dbReference>
<dbReference type="PANTHER" id="PTHR30055">
    <property type="entry name" value="HTH-TYPE TRANSCRIPTIONAL REGULATOR RUTR"/>
    <property type="match status" value="1"/>
</dbReference>
<evidence type="ECO:0000256" key="4">
    <source>
        <dbReference type="ARBA" id="ARBA00023163"/>
    </source>
</evidence>
<dbReference type="PROSITE" id="PS50977">
    <property type="entry name" value="HTH_TETR_2"/>
    <property type="match status" value="1"/>
</dbReference>